<reference evidence="2" key="1">
    <citation type="journal article" date="2024" name="Proc. Natl. Acad. Sci. U.S.A.">
        <title>Extraordinary preservation of gene collinearity over three hundred million years revealed in homosporous lycophytes.</title>
        <authorList>
            <person name="Li C."/>
            <person name="Wickell D."/>
            <person name="Kuo L.Y."/>
            <person name="Chen X."/>
            <person name="Nie B."/>
            <person name="Liao X."/>
            <person name="Peng D."/>
            <person name="Ji J."/>
            <person name="Jenkins J."/>
            <person name="Williams M."/>
            <person name="Shu S."/>
            <person name="Plott C."/>
            <person name="Barry K."/>
            <person name="Rajasekar S."/>
            <person name="Grimwood J."/>
            <person name="Han X."/>
            <person name="Sun S."/>
            <person name="Hou Z."/>
            <person name="He W."/>
            <person name="Dai G."/>
            <person name="Sun C."/>
            <person name="Schmutz J."/>
            <person name="Leebens-Mack J.H."/>
            <person name="Li F.W."/>
            <person name="Wang L."/>
        </authorList>
    </citation>
    <scope>NUCLEOTIDE SEQUENCE [LARGE SCALE GENOMIC DNA]</scope>
    <source>
        <strain evidence="2">cv. PW_Plant_1</strain>
    </source>
</reference>
<gene>
    <name evidence="1" type="ORF">O6H91_10G011500</name>
</gene>
<comment type="caution">
    <text evidence="1">The sequence shown here is derived from an EMBL/GenBank/DDBJ whole genome shotgun (WGS) entry which is preliminary data.</text>
</comment>
<keyword evidence="2" id="KW-1185">Reference proteome</keyword>
<accession>A0ACC2CEG9</accession>
<evidence type="ECO:0000313" key="2">
    <source>
        <dbReference type="Proteomes" id="UP001162992"/>
    </source>
</evidence>
<protein>
    <submittedName>
        <fullName evidence="1">Uncharacterized protein</fullName>
    </submittedName>
</protein>
<dbReference type="Proteomes" id="UP001162992">
    <property type="component" value="Chromosome 10"/>
</dbReference>
<name>A0ACC2CEG9_DIPCM</name>
<dbReference type="EMBL" id="CM055101">
    <property type="protein sequence ID" value="KAJ7540375.1"/>
    <property type="molecule type" value="Genomic_DNA"/>
</dbReference>
<proteinExistence type="predicted"/>
<sequence length="193" mass="21386">MCGLVGEFLDPLLFREPKVWAGWCMPLSFLSPCFSVSQRCDLSVASANFQSFLQTKQGGSDVRHRGAKNMGSSGLQHMSLGFGCESCANHLLCAGKEYGQYLEFVQCLARKAPMEEDPCQNSLHGDFDLHMSTLDLAALSHLHQELEESETNTKISQVFTGSISKAKYCRCVLLIDCHTTTLWQYNPFACKSG</sequence>
<evidence type="ECO:0000313" key="1">
    <source>
        <dbReference type="EMBL" id="KAJ7540375.1"/>
    </source>
</evidence>
<organism evidence="1 2">
    <name type="scientific">Diphasiastrum complanatum</name>
    <name type="common">Issler's clubmoss</name>
    <name type="synonym">Lycopodium complanatum</name>
    <dbReference type="NCBI Taxonomy" id="34168"/>
    <lineage>
        <taxon>Eukaryota</taxon>
        <taxon>Viridiplantae</taxon>
        <taxon>Streptophyta</taxon>
        <taxon>Embryophyta</taxon>
        <taxon>Tracheophyta</taxon>
        <taxon>Lycopodiopsida</taxon>
        <taxon>Lycopodiales</taxon>
        <taxon>Lycopodiaceae</taxon>
        <taxon>Lycopodioideae</taxon>
        <taxon>Diphasiastrum</taxon>
    </lineage>
</organism>